<reference evidence="17" key="1">
    <citation type="journal article" date="2020" name="Plant J.">
        <title>Transposons played a major role in the diversification between the closely related almond and peach genomes: results from the almond genome sequence.</title>
        <authorList>
            <person name="Alioto T."/>
            <person name="Alexiou K.G."/>
            <person name="Bardil A."/>
            <person name="Barteri F."/>
            <person name="Castanera R."/>
            <person name="Cruz F."/>
            <person name="Dhingra A."/>
            <person name="Duval H."/>
            <person name="Fernandez I Marti A."/>
            <person name="Frias L."/>
            <person name="Galan B."/>
            <person name="Garcia J.L."/>
            <person name="Howad W."/>
            <person name="Gomez-Garrido J."/>
            <person name="Gut M."/>
            <person name="Julca I."/>
            <person name="Morata J."/>
            <person name="Puigdomenech P."/>
            <person name="Ribeca P."/>
            <person name="Rubio Cabetas M.J."/>
            <person name="Vlasova A."/>
            <person name="Wirthensohn M."/>
            <person name="Garcia-Mas J."/>
            <person name="Gabaldon T."/>
            <person name="Casacuberta J.M."/>
            <person name="Arus P."/>
        </authorList>
    </citation>
    <scope>NUCLEOTIDE SEQUENCE [LARGE SCALE GENOMIC DNA]</scope>
    <source>
        <strain evidence="17">cv. Texas</strain>
    </source>
</reference>
<feature type="domain" description="RING-type" evidence="14">
    <location>
        <begin position="301"/>
        <end position="346"/>
    </location>
</feature>
<dbReference type="InParanoid" id="A0A5E4E2Y5"/>
<evidence type="ECO:0000256" key="5">
    <source>
        <dbReference type="ARBA" id="ARBA00005884"/>
    </source>
</evidence>
<dbReference type="GO" id="GO:0061630">
    <property type="term" value="F:ubiquitin protein ligase activity"/>
    <property type="evidence" value="ECO:0007669"/>
    <property type="project" value="UniProtKB-EC"/>
</dbReference>
<dbReference type="EC" id="2.3.2.31" evidence="6"/>
<evidence type="ECO:0000256" key="13">
    <source>
        <dbReference type="PROSITE-ProRule" id="PRU00175"/>
    </source>
</evidence>
<dbReference type="EMBL" id="CABIKO010000002">
    <property type="protein sequence ID" value="VVA10154.1"/>
    <property type="molecule type" value="Genomic_DNA"/>
</dbReference>
<evidence type="ECO:0000256" key="11">
    <source>
        <dbReference type="ARBA" id="ARBA00022786"/>
    </source>
</evidence>
<dbReference type="Gene3D" id="3.30.40.10">
    <property type="entry name" value="Zinc/RING finger domain, C3HC4 (zinc finger)"/>
    <property type="match status" value="2"/>
</dbReference>
<dbReference type="SMART" id="SM00184">
    <property type="entry name" value="RING"/>
    <property type="match status" value="3"/>
</dbReference>
<evidence type="ECO:0000259" key="15">
    <source>
        <dbReference type="PROSITE" id="PS51873"/>
    </source>
</evidence>
<protein>
    <recommendedName>
        <fullName evidence="6">RBR-type E3 ubiquitin transferase</fullName>
        <ecNumber evidence="6">2.3.2.31</ecNumber>
    </recommendedName>
</protein>
<gene>
    <name evidence="16" type="ORF">ALMOND_2B004729</name>
</gene>
<dbReference type="Gene3D" id="1.20.120.1750">
    <property type="match status" value="1"/>
</dbReference>
<evidence type="ECO:0000256" key="12">
    <source>
        <dbReference type="ARBA" id="ARBA00022833"/>
    </source>
</evidence>
<dbReference type="Pfam" id="PF01485">
    <property type="entry name" value="IBR"/>
    <property type="match status" value="2"/>
</dbReference>
<keyword evidence="16" id="KW-0436">Ligase</keyword>
<sequence>MGNIICRGKNLGKQVLGGKQLGNKIGTLMTKHSKHMKEKKQVGDIDPNFVCHFCHEQVHLEHSFNIKGCAHFYCQECIVKFIVSNLQNNVTCIMCPTPGCSGLLDPEYCRPILPNDVFDLWGTALCESLLETEHAVDSTFTCDFCVEQIELKDSFNIKGCAHFYCQECIVRFIVSKLQDNVTSVTCPDQGCPGVLDLEYCRPILPYDVLHRWGKALCESVVMEPQKKYLFCPFNACSTLLIDEEPDDTKQAQCPHCKRVFCVKCKVPWHTEFDCDMFQKLRDRGEDQQLEELAKNKNWRRCPSCKYYVERRDGCSYIKCRCGNAFCYNCGVQASLTSHTRHCPSCHK</sequence>
<evidence type="ECO:0000313" key="17">
    <source>
        <dbReference type="Proteomes" id="UP000327085"/>
    </source>
</evidence>
<dbReference type="InterPro" id="IPR031127">
    <property type="entry name" value="E3_UB_ligase_RBR"/>
</dbReference>
<dbReference type="InterPro" id="IPR002867">
    <property type="entry name" value="IBR_dom"/>
</dbReference>
<evidence type="ECO:0000256" key="4">
    <source>
        <dbReference type="ARBA" id="ARBA00004906"/>
    </source>
</evidence>
<evidence type="ECO:0000256" key="10">
    <source>
        <dbReference type="ARBA" id="ARBA00022771"/>
    </source>
</evidence>
<dbReference type="InterPro" id="IPR017907">
    <property type="entry name" value="Znf_RING_CS"/>
</dbReference>
<dbReference type="GO" id="GO:0008270">
    <property type="term" value="F:zinc ion binding"/>
    <property type="evidence" value="ECO:0007669"/>
    <property type="project" value="UniProtKB-KW"/>
</dbReference>
<dbReference type="UniPathway" id="UPA00143"/>
<comment type="cofactor">
    <cofactor evidence="2">
        <name>Zn(2+)</name>
        <dbReference type="ChEBI" id="CHEBI:29105"/>
    </cofactor>
</comment>
<keyword evidence="7" id="KW-0808">Transferase</keyword>
<feature type="domain" description="RING-type" evidence="15">
    <location>
        <begin position="138"/>
        <end position="347"/>
    </location>
</feature>
<evidence type="ECO:0000256" key="1">
    <source>
        <dbReference type="ARBA" id="ARBA00001798"/>
    </source>
</evidence>
<dbReference type="PROSITE" id="PS51873">
    <property type="entry name" value="TRIAD"/>
    <property type="match status" value="1"/>
</dbReference>
<evidence type="ECO:0000256" key="7">
    <source>
        <dbReference type="ARBA" id="ARBA00022679"/>
    </source>
</evidence>
<feature type="domain" description="RING-type" evidence="14">
    <location>
        <begin position="51"/>
        <end position="95"/>
    </location>
</feature>
<dbReference type="CDD" id="cd22584">
    <property type="entry name" value="Rcat_RBR_unk"/>
    <property type="match status" value="1"/>
</dbReference>
<name>A0A5E4E2Y5_PRUDU</name>
<organism evidence="16 17">
    <name type="scientific">Prunus dulcis</name>
    <name type="common">Almond</name>
    <name type="synonym">Amygdalus dulcis</name>
    <dbReference type="NCBI Taxonomy" id="3755"/>
    <lineage>
        <taxon>Eukaryota</taxon>
        <taxon>Viridiplantae</taxon>
        <taxon>Streptophyta</taxon>
        <taxon>Embryophyta</taxon>
        <taxon>Tracheophyta</taxon>
        <taxon>Spermatophyta</taxon>
        <taxon>Magnoliopsida</taxon>
        <taxon>eudicotyledons</taxon>
        <taxon>Gunneridae</taxon>
        <taxon>Pentapetalae</taxon>
        <taxon>rosids</taxon>
        <taxon>fabids</taxon>
        <taxon>Rosales</taxon>
        <taxon>Rosaceae</taxon>
        <taxon>Amygdaloideae</taxon>
        <taxon>Amygdaleae</taxon>
        <taxon>Prunus</taxon>
    </lineage>
</organism>
<comment type="similarity">
    <text evidence="5">Belongs to the RBR family. Ariadne subfamily.</text>
</comment>
<comment type="function">
    <text evidence="3">Might act as an E3 ubiquitin-protein ligase, or as part of E3 complex, which accepts ubiquitin from specific E2 ubiquitin-conjugating enzymes and then transfers it to substrates.</text>
</comment>
<feature type="domain" description="RING-type" evidence="14">
    <location>
        <begin position="142"/>
        <end position="187"/>
    </location>
</feature>
<keyword evidence="10 13" id="KW-0863">Zinc-finger</keyword>
<dbReference type="FunFam" id="3.30.40.10:FF:000230">
    <property type="entry name" value="RBR-type E3 ubiquitin transferase"/>
    <property type="match status" value="2"/>
</dbReference>
<evidence type="ECO:0000259" key="14">
    <source>
        <dbReference type="PROSITE" id="PS50089"/>
    </source>
</evidence>
<evidence type="ECO:0000256" key="9">
    <source>
        <dbReference type="ARBA" id="ARBA00022737"/>
    </source>
</evidence>
<dbReference type="PROSITE" id="PS50089">
    <property type="entry name" value="ZF_RING_2"/>
    <property type="match status" value="3"/>
</dbReference>
<dbReference type="OMA" id="NIKGCAH"/>
<keyword evidence="8" id="KW-0479">Metal-binding</keyword>
<dbReference type="InterPro" id="IPR001841">
    <property type="entry name" value="Znf_RING"/>
</dbReference>
<evidence type="ECO:0000313" key="16">
    <source>
        <dbReference type="EMBL" id="VVA10154.1"/>
    </source>
</evidence>
<keyword evidence="9" id="KW-0677">Repeat</keyword>
<dbReference type="InterPro" id="IPR013083">
    <property type="entry name" value="Znf_RING/FYVE/PHD"/>
</dbReference>
<comment type="pathway">
    <text evidence="4">Protein modification; protein ubiquitination.</text>
</comment>
<evidence type="ECO:0000256" key="2">
    <source>
        <dbReference type="ARBA" id="ARBA00001947"/>
    </source>
</evidence>
<keyword evidence="11" id="KW-0833">Ubl conjugation pathway</keyword>
<evidence type="ECO:0000256" key="6">
    <source>
        <dbReference type="ARBA" id="ARBA00012251"/>
    </source>
</evidence>
<evidence type="ECO:0000256" key="3">
    <source>
        <dbReference type="ARBA" id="ARBA00003976"/>
    </source>
</evidence>
<comment type="catalytic activity">
    <reaction evidence="1">
        <text>[E2 ubiquitin-conjugating enzyme]-S-ubiquitinyl-L-cysteine + [acceptor protein]-L-lysine = [E2 ubiquitin-conjugating enzyme]-L-cysteine + [acceptor protein]-N(6)-ubiquitinyl-L-lysine.</text>
        <dbReference type="EC" id="2.3.2.31"/>
    </reaction>
</comment>
<evidence type="ECO:0000256" key="8">
    <source>
        <dbReference type="ARBA" id="ARBA00022723"/>
    </source>
</evidence>
<dbReference type="SMART" id="SM00647">
    <property type="entry name" value="IBR"/>
    <property type="match status" value="2"/>
</dbReference>
<dbReference type="Gramene" id="VVA10154">
    <property type="protein sequence ID" value="VVA10154"/>
    <property type="gene ID" value="Prudul26B004729"/>
</dbReference>
<dbReference type="AlphaFoldDB" id="A0A5E4E2Y5"/>
<dbReference type="InterPro" id="IPR044066">
    <property type="entry name" value="TRIAD_supradom"/>
</dbReference>
<dbReference type="PROSITE" id="PS00518">
    <property type="entry name" value="ZF_RING_1"/>
    <property type="match status" value="2"/>
</dbReference>
<keyword evidence="12" id="KW-0862">Zinc</keyword>
<accession>A0A5E4E2Y5</accession>
<dbReference type="SUPFAM" id="SSF57850">
    <property type="entry name" value="RING/U-box"/>
    <property type="match status" value="4"/>
</dbReference>
<dbReference type="PANTHER" id="PTHR11685">
    <property type="entry name" value="RBR FAMILY RING FINGER AND IBR DOMAIN-CONTAINING"/>
    <property type="match status" value="1"/>
</dbReference>
<dbReference type="Proteomes" id="UP000327085">
    <property type="component" value="Chromosome 7"/>
</dbReference>
<dbReference type="GO" id="GO:0016567">
    <property type="term" value="P:protein ubiquitination"/>
    <property type="evidence" value="ECO:0007669"/>
    <property type="project" value="UniProtKB-UniPathway"/>
</dbReference>
<dbReference type="GO" id="GO:0016874">
    <property type="term" value="F:ligase activity"/>
    <property type="evidence" value="ECO:0007669"/>
    <property type="project" value="UniProtKB-KW"/>
</dbReference>
<proteinExistence type="inferred from homology"/>